<dbReference type="GO" id="GO:0005739">
    <property type="term" value="C:mitochondrion"/>
    <property type="evidence" value="ECO:0007669"/>
    <property type="project" value="TreeGrafter"/>
</dbReference>
<evidence type="ECO:0000256" key="1">
    <source>
        <dbReference type="SAM" id="Phobius"/>
    </source>
</evidence>
<evidence type="ECO:0000313" key="3">
    <source>
        <dbReference type="EMBL" id="KAG2383684.1"/>
    </source>
</evidence>
<sequence>MQPTSSLLDQLKNHGSAVALLLLLMIILVLFKKFILGSTASDDEIRHYLREGAFIIDVRSRGEVSSSGLFPGAVNIPMGELLEFPISQQPLLPRDREHSKIIVYCASGMRSASVQNTLKEMGFRNVLNGGGLSNMMRFK</sequence>
<dbReference type="GeneID" id="68096810"/>
<keyword evidence="1" id="KW-0812">Transmembrane</keyword>
<keyword evidence="1" id="KW-1133">Transmembrane helix</keyword>
<dbReference type="SMART" id="SM00450">
    <property type="entry name" value="RHOD"/>
    <property type="match status" value="1"/>
</dbReference>
<feature type="domain" description="Rhodanese" evidence="2">
    <location>
        <begin position="49"/>
        <end position="134"/>
    </location>
</feature>
<dbReference type="PANTHER" id="PTHR44086">
    <property type="entry name" value="THIOSULFATE SULFURTRANSFERASE RDL2, MITOCHONDRIAL-RELATED"/>
    <property type="match status" value="1"/>
</dbReference>
<evidence type="ECO:0000313" key="4">
    <source>
        <dbReference type="Proteomes" id="UP000816034"/>
    </source>
</evidence>
<dbReference type="PANTHER" id="PTHR44086:SF10">
    <property type="entry name" value="THIOSULFATE SULFURTRANSFERASE_RHODANESE-LIKE DOMAIN-CONTAINING PROTEIN 3"/>
    <property type="match status" value="1"/>
</dbReference>
<gene>
    <name evidence="3" type="ORF">C9374_004355</name>
</gene>
<feature type="transmembrane region" description="Helical" evidence="1">
    <location>
        <begin position="14"/>
        <end position="31"/>
    </location>
</feature>
<accession>A0AA88GMD6</accession>
<organism evidence="3 4">
    <name type="scientific">Naegleria lovaniensis</name>
    <name type="common">Amoeba</name>
    <dbReference type="NCBI Taxonomy" id="51637"/>
    <lineage>
        <taxon>Eukaryota</taxon>
        <taxon>Discoba</taxon>
        <taxon>Heterolobosea</taxon>
        <taxon>Tetramitia</taxon>
        <taxon>Eutetramitia</taxon>
        <taxon>Vahlkampfiidae</taxon>
        <taxon>Naegleria</taxon>
    </lineage>
</organism>
<dbReference type="RefSeq" id="XP_044549363.1">
    <property type="nucleotide sequence ID" value="XM_044693985.1"/>
</dbReference>
<dbReference type="Proteomes" id="UP000816034">
    <property type="component" value="Unassembled WGS sequence"/>
</dbReference>
<dbReference type="EMBL" id="PYSW02000020">
    <property type="protein sequence ID" value="KAG2383684.1"/>
    <property type="molecule type" value="Genomic_DNA"/>
</dbReference>
<dbReference type="CDD" id="cd00158">
    <property type="entry name" value="RHOD"/>
    <property type="match status" value="1"/>
</dbReference>
<proteinExistence type="predicted"/>
<evidence type="ECO:0000259" key="2">
    <source>
        <dbReference type="PROSITE" id="PS50206"/>
    </source>
</evidence>
<keyword evidence="4" id="KW-1185">Reference proteome</keyword>
<dbReference type="InterPro" id="IPR001763">
    <property type="entry name" value="Rhodanese-like_dom"/>
</dbReference>
<dbReference type="SUPFAM" id="SSF52821">
    <property type="entry name" value="Rhodanese/Cell cycle control phosphatase"/>
    <property type="match status" value="1"/>
</dbReference>
<reference evidence="3 4" key="1">
    <citation type="journal article" date="2018" name="BMC Genomics">
        <title>The genome of Naegleria lovaniensis, the basis for a comparative approach to unravel pathogenicity factors of the human pathogenic amoeba N. fowleri.</title>
        <authorList>
            <person name="Liechti N."/>
            <person name="Schurch N."/>
            <person name="Bruggmann R."/>
            <person name="Wittwer M."/>
        </authorList>
    </citation>
    <scope>NUCLEOTIDE SEQUENCE [LARGE SCALE GENOMIC DNA]</scope>
    <source>
        <strain evidence="3 4">ATCC 30569</strain>
    </source>
</reference>
<protein>
    <recommendedName>
        <fullName evidence="2">Rhodanese domain-containing protein</fullName>
    </recommendedName>
</protein>
<dbReference type="AlphaFoldDB" id="A0AA88GMD6"/>
<name>A0AA88GMD6_NAELO</name>
<dbReference type="PROSITE" id="PS50206">
    <property type="entry name" value="RHODANESE_3"/>
    <property type="match status" value="1"/>
</dbReference>
<keyword evidence="1" id="KW-0472">Membrane</keyword>
<dbReference type="GO" id="GO:0004792">
    <property type="term" value="F:thiosulfate-cyanide sulfurtransferase activity"/>
    <property type="evidence" value="ECO:0007669"/>
    <property type="project" value="TreeGrafter"/>
</dbReference>
<comment type="caution">
    <text evidence="3">The sequence shown here is derived from an EMBL/GenBank/DDBJ whole genome shotgun (WGS) entry which is preliminary data.</text>
</comment>
<dbReference type="Pfam" id="PF00581">
    <property type="entry name" value="Rhodanese"/>
    <property type="match status" value="1"/>
</dbReference>
<dbReference type="Gene3D" id="3.40.250.10">
    <property type="entry name" value="Rhodanese-like domain"/>
    <property type="match status" value="1"/>
</dbReference>
<dbReference type="InterPro" id="IPR036873">
    <property type="entry name" value="Rhodanese-like_dom_sf"/>
</dbReference>